<dbReference type="InterPro" id="IPR003137">
    <property type="entry name" value="PA_domain"/>
</dbReference>
<dbReference type="Pfam" id="PF02225">
    <property type="entry name" value="PA"/>
    <property type="match status" value="1"/>
</dbReference>
<evidence type="ECO:0000313" key="7">
    <source>
        <dbReference type="EMBL" id="KAK7752875.1"/>
    </source>
</evidence>
<dbReference type="AlphaFoldDB" id="A0AAN9UVD8"/>
<sequence length="1043" mass="114322">MPSDEKSHYIPADPSEDEAPPIPSYDEAIRGASSSRTDWQQPSPSLDTRSAHETEAQSLLNTSQPRQQAGGGRRPPDGYRPPYVESDGENSDWTLESDDDDDDGHDNEEVRREMQELEVEDPLMNGSTSSRSSSLWRKPISFSLPQWRWRWRLPRLTVRLPRANDTTSNTNNNNVEEGNAAGTGDEGRERGRRWWQWRPAVWGSGSGDPVVTTQISSSAMLLLMGRLLALTLVLGFLWLLFMSDVFTSMSRRIGGQMFDPEQVRQHVVHMVDPAQMRATLRHFTSYAHVAGTEGDWALAHDVRATFLRDGLEDVVVDEYQVYLNYPRADGRAVEILSGDGDDQKAIWSAQLEEMDRGDEAAGHPTLAFHGHSKTGDVRGPLIYANYGSREDFQKLADMGIDGTGAIALVRYYGGDKSGSGDDAAHKVKAAELAGFAGCLIYTDPADDGFVRGDVAPNGRYMPADGVRRDSVSLGTWIMGDVLTPGWESKPGLPRMTLDQTKGLLGIPSLPLAARDAQVLLQHLRGFGQRVPGAWRGGVPDLGADGGGDSVGGWWTGNASGPVVRLRNDQDEEQLQTVWNVRGRVAGLEQAERTVYIGSHRDAFSLGGAADPGSGTAIMLEVARVLGDLAARGWRPLRTVEFASWDASAYNLVGATEFVEEHVDSLHDDAYAYINLGAAVSGTRLRARGSPVFRRVLARVLDRVLDPAPPQQQEQSEGGNEGNGEGGEGNSSPLSLGVLWAQAGRDDDGDEVTGSGALDGLCDVRGDYAPFQYLAGASSLDLKFVDDSDDDGNGASNDYDDDDGKSFPAHSSYDSFDWMARVGDPDFSYHAALAQVVLLLVLELADRPVLPFDIGSYALELERYAAELEMWVEEYQQKKDHKEKSKAGSVFKSSSHDTSADDKEERDEKEELLDVSKIRDATKTVESVAAEFDKWEQLWETSIIRSNGWEPSNLGKQRCQYNDRMALFETGLLDLEYLGGTPNRTQFKHMVFGPQAWPSSHKPAYFPAIRDALEGGDLALARSLVDKTANVISNAARAMLATDE</sequence>
<feature type="domain" description="Transferrin receptor-like dimerisation" evidence="5">
    <location>
        <begin position="912"/>
        <end position="1037"/>
    </location>
</feature>
<dbReference type="InterPro" id="IPR007484">
    <property type="entry name" value="Peptidase_M28"/>
</dbReference>
<feature type="transmembrane region" description="Helical" evidence="3">
    <location>
        <begin position="219"/>
        <end position="241"/>
    </location>
</feature>
<dbReference type="PANTHER" id="PTHR10404:SF71">
    <property type="entry name" value="CARBOXYPEPTIDASE TRE2, PUTATIVE (AFU_ORTHOLOGUE AFUA_3G10650)-RELATED"/>
    <property type="match status" value="1"/>
</dbReference>
<dbReference type="CDD" id="cd02121">
    <property type="entry name" value="PA_GCPII_like"/>
    <property type="match status" value="1"/>
</dbReference>
<dbReference type="Proteomes" id="UP001320420">
    <property type="component" value="Unassembled WGS sequence"/>
</dbReference>
<feature type="region of interest" description="Disordered" evidence="2">
    <location>
        <begin position="114"/>
        <end position="133"/>
    </location>
</feature>
<keyword evidence="8" id="KW-1185">Reference proteome</keyword>
<feature type="region of interest" description="Disordered" evidence="2">
    <location>
        <begin position="704"/>
        <end position="734"/>
    </location>
</feature>
<evidence type="ECO:0000259" key="5">
    <source>
        <dbReference type="Pfam" id="PF04253"/>
    </source>
</evidence>
<dbReference type="InterPro" id="IPR046450">
    <property type="entry name" value="PA_dom_sf"/>
</dbReference>
<proteinExistence type="inferred from homology"/>
<comment type="similarity">
    <text evidence="1">Belongs to the peptidase M28 family. M28B subfamily.</text>
</comment>
<dbReference type="InterPro" id="IPR036757">
    <property type="entry name" value="TFR-like_dimer_dom_sf"/>
</dbReference>
<evidence type="ECO:0000256" key="1">
    <source>
        <dbReference type="ARBA" id="ARBA00005634"/>
    </source>
</evidence>
<reference evidence="7 8" key="1">
    <citation type="submission" date="2024-02" db="EMBL/GenBank/DDBJ databases">
        <title>De novo assembly and annotation of 12 fungi associated with fruit tree decline syndrome in Ontario, Canada.</title>
        <authorList>
            <person name="Sulman M."/>
            <person name="Ellouze W."/>
            <person name="Ilyukhin E."/>
        </authorList>
    </citation>
    <scope>NUCLEOTIDE SEQUENCE [LARGE SCALE GENOMIC DNA]</scope>
    <source>
        <strain evidence="7 8">M11/M66-122</strain>
    </source>
</reference>
<feature type="compositionally biased region" description="Polar residues" evidence="2">
    <location>
        <begin position="56"/>
        <end position="67"/>
    </location>
</feature>
<dbReference type="EMBL" id="JAKJXP020000034">
    <property type="protein sequence ID" value="KAK7752875.1"/>
    <property type="molecule type" value="Genomic_DNA"/>
</dbReference>
<evidence type="ECO:0000256" key="3">
    <source>
        <dbReference type="SAM" id="Phobius"/>
    </source>
</evidence>
<protein>
    <submittedName>
        <fullName evidence="7">Uncharacterized protein</fullName>
    </submittedName>
</protein>
<keyword evidence="3" id="KW-0812">Transmembrane</keyword>
<organism evidence="7 8">
    <name type="scientific">Diatrype stigma</name>
    <dbReference type="NCBI Taxonomy" id="117547"/>
    <lineage>
        <taxon>Eukaryota</taxon>
        <taxon>Fungi</taxon>
        <taxon>Dikarya</taxon>
        <taxon>Ascomycota</taxon>
        <taxon>Pezizomycotina</taxon>
        <taxon>Sordariomycetes</taxon>
        <taxon>Xylariomycetidae</taxon>
        <taxon>Xylariales</taxon>
        <taxon>Diatrypaceae</taxon>
        <taxon>Diatrype</taxon>
    </lineage>
</organism>
<name>A0AAN9UVD8_9PEZI</name>
<evidence type="ECO:0000259" key="4">
    <source>
        <dbReference type="Pfam" id="PF02225"/>
    </source>
</evidence>
<evidence type="ECO:0000313" key="8">
    <source>
        <dbReference type="Proteomes" id="UP001320420"/>
    </source>
</evidence>
<keyword evidence="3" id="KW-1133">Transmembrane helix</keyword>
<dbReference type="PANTHER" id="PTHR10404">
    <property type="entry name" value="N-ACETYLATED-ALPHA-LINKED ACIDIC DIPEPTIDASE"/>
    <property type="match status" value="1"/>
</dbReference>
<feature type="region of interest" description="Disordered" evidence="2">
    <location>
        <begin position="882"/>
        <end position="910"/>
    </location>
</feature>
<dbReference type="GO" id="GO:0004180">
    <property type="term" value="F:carboxypeptidase activity"/>
    <property type="evidence" value="ECO:0007669"/>
    <property type="project" value="TreeGrafter"/>
</dbReference>
<feature type="domain" description="PA" evidence="4">
    <location>
        <begin position="377"/>
        <end position="469"/>
    </location>
</feature>
<dbReference type="SUPFAM" id="SSF53187">
    <property type="entry name" value="Zn-dependent exopeptidases"/>
    <property type="match status" value="1"/>
</dbReference>
<keyword evidence="3" id="KW-0472">Membrane</keyword>
<feature type="domain" description="Peptidase M28" evidence="6">
    <location>
        <begin position="579"/>
        <end position="706"/>
    </location>
</feature>
<dbReference type="InterPro" id="IPR039373">
    <property type="entry name" value="Peptidase_M28B"/>
</dbReference>
<feature type="region of interest" description="Disordered" evidence="2">
    <location>
        <begin position="1"/>
        <end position="109"/>
    </location>
</feature>
<feature type="region of interest" description="Disordered" evidence="2">
    <location>
        <begin position="162"/>
        <end position="190"/>
    </location>
</feature>
<feature type="compositionally biased region" description="Low complexity" evidence="2">
    <location>
        <begin position="162"/>
        <end position="183"/>
    </location>
</feature>
<dbReference type="SUPFAM" id="SSF47672">
    <property type="entry name" value="Transferrin receptor-like dimerisation domain"/>
    <property type="match status" value="1"/>
</dbReference>
<evidence type="ECO:0000256" key="2">
    <source>
        <dbReference type="SAM" id="MobiDB-lite"/>
    </source>
</evidence>
<dbReference type="Gene3D" id="1.20.930.40">
    <property type="entry name" value="Transferrin receptor-like, dimerisation domain"/>
    <property type="match status" value="1"/>
</dbReference>
<dbReference type="Gene3D" id="3.40.630.10">
    <property type="entry name" value="Zn peptidases"/>
    <property type="match status" value="1"/>
</dbReference>
<accession>A0AAN9UVD8</accession>
<evidence type="ECO:0000259" key="6">
    <source>
        <dbReference type="Pfam" id="PF04389"/>
    </source>
</evidence>
<dbReference type="Pfam" id="PF04253">
    <property type="entry name" value="TFR_dimer"/>
    <property type="match status" value="1"/>
</dbReference>
<feature type="compositionally biased region" description="Acidic residues" evidence="2">
    <location>
        <begin position="86"/>
        <end position="106"/>
    </location>
</feature>
<feature type="compositionally biased region" description="Gly residues" evidence="2">
    <location>
        <begin position="718"/>
        <end position="728"/>
    </location>
</feature>
<comment type="caution">
    <text evidence="7">The sequence shown here is derived from an EMBL/GenBank/DDBJ whole genome shotgun (WGS) entry which is preliminary data.</text>
</comment>
<gene>
    <name evidence="7" type="ORF">SLS62_005217</name>
</gene>
<dbReference type="InterPro" id="IPR007365">
    <property type="entry name" value="TFR-like_dimer_dom"/>
</dbReference>
<dbReference type="Gene3D" id="3.50.30.30">
    <property type="match status" value="1"/>
</dbReference>
<feature type="compositionally biased region" description="Polar residues" evidence="2">
    <location>
        <begin position="32"/>
        <end position="48"/>
    </location>
</feature>
<dbReference type="Pfam" id="PF04389">
    <property type="entry name" value="Peptidase_M28"/>
    <property type="match status" value="1"/>
</dbReference>
<dbReference type="FunFam" id="3.40.630.10:FF:000101">
    <property type="entry name" value="N-acetylated alpha-linked acidic dipeptidase like 1"/>
    <property type="match status" value="1"/>
</dbReference>
<dbReference type="SUPFAM" id="SSF52025">
    <property type="entry name" value="PA domain"/>
    <property type="match status" value="1"/>
</dbReference>
<feature type="compositionally biased region" description="Basic and acidic residues" evidence="2">
    <location>
        <begin position="893"/>
        <end position="902"/>
    </location>
</feature>